<feature type="non-terminal residue" evidence="1">
    <location>
        <position position="1"/>
    </location>
</feature>
<name>X1FAV1_9ZZZZ</name>
<proteinExistence type="predicted"/>
<dbReference type="AlphaFoldDB" id="X1FAV1"/>
<reference evidence="1" key="1">
    <citation type="journal article" date="2014" name="Front. Microbiol.">
        <title>High frequency of phylogenetically diverse reductive dehalogenase-homologous genes in deep subseafloor sedimentary metagenomes.</title>
        <authorList>
            <person name="Kawai M."/>
            <person name="Futagami T."/>
            <person name="Toyoda A."/>
            <person name="Takaki Y."/>
            <person name="Nishi S."/>
            <person name="Hori S."/>
            <person name="Arai W."/>
            <person name="Tsubouchi T."/>
            <person name="Morono Y."/>
            <person name="Uchiyama I."/>
            <person name="Ito T."/>
            <person name="Fujiyama A."/>
            <person name="Inagaki F."/>
            <person name="Takami H."/>
        </authorList>
    </citation>
    <scope>NUCLEOTIDE SEQUENCE</scope>
    <source>
        <strain evidence="1">Expedition CK06-06</strain>
    </source>
</reference>
<organism evidence="1">
    <name type="scientific">marine sediment metagenome</name>
    <dbReference type="NCBI Taxonomy" id="412755"/>
    <lineage>
        <taxon>unclassified sequences</taxon>
        <taxon>metagenomes</taxon>
        <taxon>ecological metagenomes</taxon>
    </lineage>
</organism>
<protein>
    <submittedName>
        <fullName evidence="1">Uncharacterized protein</fullName>
    </submittedName>
</protein>
<dbReference type="EMBL" id="BART01040145">
    <property type="protein sequence ID" value="GAH26499.1"/>
    <property type="molecule type" value="Genomic_DNA"/>
</dbReference>
<comment type="caution">
    <text evidence="1">The sequence shown here is derived from an EMBL/GenBank/DDBJ whole genome shotgun (WGS) entry which is preliminary data.</text>
</comment>
<accession>X1FAV1</accession>
<evidence type="ECO:0000313" key="1">
    <source>
        <dbReference type="EMBL" id="GAH26499.1"/>
    </source>
</evidence>
<gene>
    <name evidence="1" type="ORF">S01H4_65536</name>
</gene>
<feature type="non-terminal residue" evidence="1">
    <location>
        <position position="103"/>
    </location>
</feature>
<sequence>VLTEDEEQDNALRDMLDKEGISSISLDPDVVAKGGKAFSKQLKSKKIQVVLANRQFSQKLVSEVRFEAILLTTPLNFRGKIIRWFQDVLRRDDGQPPMKVYDY</sequence>